<dbReference type="EMBL" id="JBHUFV010000046">
    <property type="protein sequence ID" value="MFD1935704.1"/>
    <property type="molecule type" value="Genomic_DNA"/>
</dbReference>
<dbReference type="Pfam" id="PF00291">
    <property type="entry name" value="PALP"/>
    <property type="match status" value="1"/>
</dbReference>
<dbReference type="Gene3D" id="3.40.50.1100">
    <property type="match status" value="2"/>
</dbReference>
<evidence type="ECO:0000313" key="6">
    <source>
        <dbReference type="Proteomes" id="UP001597368"/>
    </source>
</evidence>
<evidence type="ECO:0000259" key="4">
    <source>
        <dbReference type="Pfam" id="PF00291"/>
    </source>
</evidence>
<dbReference type="InterPro" id="IPR036052">
    <property type="entry name" value="TrpB-like_PALP_sf"/>
</dbReference>
<keyword evidence="3" id="KW-0663">Pyridoxal phosphate</keyword>
<evidence type="ECO:0000256" key="3">
    <source>
        <dbReference type="ARBA" id="ARBA00022898"/>
    </source>
</evidence>
<dbReference type="SUPFAM" id="SSF53686">
    <property type="entry name" value="Tryptophan synthase beta subunit-like PLP-dependent enzymes"/>
    <property type="match status" value="1"/>
</dbReference>
<dbReference type="Proteomes" id="UP001597368">
    <property type="component" value="Unassembled WGS sequence"/>
</dbReference>
<feature type="domain" description="Tryptophan synthase beta chain-like PALP" evidence="4">
    <location>
        <begin position="11"/>
        <end position="279"/>
    </location>
</feature>
<dbReference type="InterPro" id="IPR001926">
    <property type="entry name" value="TrpB-like_PALP"/>
</dbReference>
<reference evidence="6" key="1">
    <citation type="journal article" date="2019" name="Int. J. Syst. Evol. Microbiol.">
        <title>The Global Catalogue of Microorganisms (GCM) 10K type strain sequencing project: providing services to taxonomists for standard genome sequencing and annotation.</title>
        <authorList>
            <consortium name="The Broad Institute Genomics Platform"/>
            <consortium name="The Broad Institute Genome Sequencing Center for Infectious Disease"/>
            <person name="Wu L."/>
            <person name="Ma J."/>
        </authorList>
    </citation>
    <scope>NUCLEOTIDE SEQUENCE [LARGE SCALE GENOMIC DNA]</scope>
    <source>
        <strain evidence="6">ICMP 6774ER</strain>
    </source>
</reference>
<evidence type="ECO:0000313" key="5">
    <source>
        <dbReference type="EMBL" id="MFD1935704.1"/>
    </source>
</evidence>
<dbReference type="InterPro" id="IPR027278">
    <property type="entry name" value="ACCD_DCysDesulf"/>
</dbReference>
<dbReference type="PIRSF" id="PIRSF006278">
    <property type="entry name" value="ACCD_DCysDesulf"/>
    <property type="match status" value="1"/>
</dbReference>
<keyword evidence="6" id="KW-1185">Reference proteome</keyword>
<comment type="similarity">
    <text evidence="2">Belongs to the ACC deaminase/D-cysteine desulfhydrase family.</text>
</comment>
<comment type="cofactor">
    <cofactor evidence="1">
        <name>pyridoxal 5'-phosphate</name>
        <dbReference type="ChEBI" id="CHEBI:597326"/>
    </cofactor>
</comment>
<dbReference type="PANTHER" id="PTHR43780:SF2">
    <property type="entry name" value="1-AMINOCYCLOPROPANE-1-CARBOXYLATE DEAMINASE-RELATED"/>
    <property type="match status" value="1"/>
</dbReference>
<evidence type="ECO:0000256" key="2">
    <source>
        <dbReference type="ARBA" id="ARBA00008639"/>
    </source>
</evidence>
<sequence>MNPPRRRLALLPTPLQRFAGMYLKRDDLTGFGLAGAKARALEYLLGDALARGADVLVTGGSPASNFVAGAALAASVCGMECEVLVSGTAGEQAPATLDLVRCSGAKVHLTGADRTELDKLIGERAAHLRDHGRTPYAIPRGGATPVGALGFSHAAQELAAQLAFDEAIVVLPVGSGASIAGLLVGRAAIAAKWRVYGVSVSRPLPQIRSEILGLVARMGHEGVAGWELIDATGPADDQDVRTMLAALRADGVLVDAKYGTKTLAAAARLRAATRTPLVLWHTGGLPAALDLLARAAT</sequence>
<proteinExistence type="inferred from homology"/>
<evidence type="ECO:0000256" key="1">
    <source>
        <dbReference type="ARBA" id="ARBA00001933"/>
    </source>
</evidence>
<dbReference type="PANTHER" id="PTHR43780">
    <property type="entry name" value="1-AMINOCYCLOPROPANE-1-CARBOXYLATE DEAMINASE-RELATED"/>
    <property type="match status" value="1"/>
</dbReference>
<dbReference type="RefSeq" id="WP_379575820.1">
    <property type="nucleotide sequence ID" value="NZ_JBHUFV010000046.1"/>
</dbReference>
<accession>A0ABW4T3A5</accession>
<organism evidence="5 6">
    <name type="scientific">Nonomuraea mangrovi</name>
    <dbReference type="NCBI Taxonomy" id="2316207"/>
    <lineage>
        <taxon>Bacteria</taxon>
        <taxon>Bacillati</taxon>
        <taxon>Actinomycetota</taxon>
        <taxon>Actinomycetes</taxon>
        <taxon>Streptosporangiales</taxon>
        <taxon>Streptosporangiaceae</taxon>
        <taxon>Nonomuraea</taxon>
    </lineage>
</organism>
<gene>
    <name evidence="5" type="ORF">ACFSKW_29960</name>
</gene>
<comment type="caution">
    <text evidence="5">The sequence shown here is derived from an EMBL/GenBank/DDBJ whole genome shotgun (WGS) entry which is preliminary data.</text>
</comment>
<name>A0ABW4T3A5_9ACTN</name>
<protein>
    <submittedName>
        <fullName evidence="5">1-aminocyclopropane-1-carboxylate deaminase/D-cysteine desulfhydrase</fullName>
    </submittedName>
</protein>